<dbReference type="Gene3D" id="3.40.50.300">
    <property type="entry name" value="P-loop containing nucleotide triphosphate hydrolases"/>
    <property type="match status" value="1"/>
</dbReference>
<dbReference type="EMBL" id="FWWZ01000001">
    <property type="protein sequence ID" value="SMC09486.1"/>
    <property type="molecule type" value="Genomic_DNA"/>
</dbReference>
<organism evidence="3 4">
    <name type="scientific">Nitratiruptor tergarcus DSM 16512</name>
    <dbReference type="NCBI Taxonomy" id="1069081"/>
    <lineage>
        <taxon>Bacteria</taxon>
        <taxon>Pseudomonadati</taxon>
        <taxon>Campylobacterota</taxon>
        <taxon>Epsilonproteobacteria</taxon>
        <taxon>Nautiliales</taxon>
        <taxon>Nitratiruptoraceae</taxon>
        <taxon>Nitratiruptor</taxon>
    </lineage>
</organism>
<evidence type="ECO:0000313" key="4">
    <source>
        <dbReference type="Proteomes" id="UP000192602"/>
    </source>
</evidence>
<dbReference type="PANTHER" id="PTHR34704">
    <property type="entry name" value="ATPASE"/>
    <property type="match status" value="1"/>
</dbReference>
<dbReference type="AlphaFoldDB" id="A0A1W1WTB7"/>
<dbReference type="RefSeq" id="WP_084275713.1">
    <property type="nucleotide sequence ID" value="NZ_AP026671.1"/>
</dbReference>
<dbReference type="InterPro" id="IPR027417">
    <property type="entry name" value="P-loop_NTPase"/>
</dbReference>
<dbReference type="Proteomes" id="UP000192602">
    <property type="component" value="Unassembled WGS sequence"/>
</dbReference>
<reference evidence="4" key="1">
    <citation type="submission" date="2017-04" db="EMBL/GenBank/DDBJ databases">
        <authorList>
            <person name="Varghese N."/>
            <person name="Submissions S."/>
        </authorList>
    </citation>
    <scope>NUCLEOTIDE SEQUENCE [LARGE SCALE GENOMIC DNA]</scope>
    <source>
        <strain evidence="4">DSM 16512</strain>
    </source>
</reference>
<evidence type="ECO:0000313" key="3">
    <source>
        <dbReference type="EMBL" id="SMC09486.1"/>
    </source>
</evidence>
<dbReference type="InterPro" id="IPR011579">
    <property type="entry name" value="ATPase_dom"/>
</dbReference>
<name>A0A1W1WTB7_9BACT</name>
<feature type="domain" description="ATPase" evidence="1">
    <location>
        <begin position="2"/>
        <end position="201"/>
    </location>
</feature>
<gene>
    <name evidence="3" type="ORF">SAMN05660197_1297</name>
</gene>
<dbReference type="InterPro" id="IPR004256">
    <property type="entry name" value="DUF234"/>
</dbReference>
<dbReference type="InterPro" id="IPR011335">
    <property type="entry name" value="Restrct_endonuc-II-like"/>
</dbReference>
<dbReference type="OrthoDB" id="9801758at2"/>
<dbReference type="Pfam" id="PF01637">
    <property type="entry name" value="ATPase_2"/>
    <property type="match status" value="1"/>
</dbReference>
<dbReference type="SUPFAM" id="SSF52540">
    <property type="entry name" value="P-loop containing nucleoside triphosphate hydrolases"/>
    <property type="match status" value="1"/>
</dbReference>
<accession>A0A1W1WTB7</accession>
<evidence type="ECO:0000259" key="2">
    <source>
        <dbReference type="Pfam" id="PF03008"/>
    </source>
</evidence>
<evidence type="ECO:0000259" key="1">
    <source>
        <dbReference type="Pfam" id="PF01637"/>
    </source>
</evidence>
<dbReference type="PANTHER" id="PTHR34704:SF1">
    <property type="entry name" value="ATPASE"/>
    <property type="match status" value="1"/>
</dbReference>
<sequence>MFVDREKELKILEKEYNHKNFRFCIIYGRRRVGKTALIQKFLSKKRGIYFLATLENEHLLLEKFKNIVADYFADEFLRKVTIGSFEELFLYIVQKNQKVTIVIDEFQYLAKVNPAIASIFQTICDNYLKSSNIFLILCGSIISMMYRETLAYSSPLYGRRTSNIKLSPLQFIYIDKFFPKKKKQELIEIYSILGGIPKYLEIFGDFEDIFATIESNILDPNAFLYYEPYFLLQDEINEPTTYFSILEVIAAGEHKIGNIAKRLQKPVHNFTTSLQKLIDLEIIVKEVPITETNPQKSKKGLYFIKDQFLRFWFAFVFPFKSYLEMGNKEYVIKKIKESFDQFVSKTYEELAIDFVKEHFSLIRCGRWWSKNEEIDLVGIGDDYYLFGECKWQKRKVCMDVYQKLVHKSALIEYPQKKYILFSKSGFTQELIDFARNNPEKLFLVEILDFIRF</sequence>
<dbReference type="GO" id="GO:0005524">
    <property type="term" value="F:ATP binding"/>
    <property type="evidence" value="ECO:0007669"/>
    <property type="project" value="InterPro"/>
</dbReference>
<dbReference type="SUPFAM" id="SSF52980">
    <property type="entry name" value="Restriction endonuclease-like"/>
    <property type="match status" value="1"/>
</dbReference>
<evidence type="ECO:0008006" key="5">
    <source>
        <dbReference type="Google" id="ProtNLM"/>
    </source>
</evidence>
<keyword evidence="4" id="KW-1185">Reference proteome</keyword>
<proteinExistence type="predicted"/>
<feature type="domain" description="DUF234" evidence="2">
    <location>
        <begin position="312"/>
        <end position="394"/>
    </location>
</feature>
<dbReference type="STRING" id="1069081.SAMN05660197_1297"/>
<protein>
    <recommendedName>
        <fullName evidence="5">ATPase</fullName>
    </recommendedName>
</protein>
<dbReference type="Pfam" id="PF03008">
    <property type="entry name" value="DUF234"/>
    <property type="match status" value="1"/>
</dbReference>